<comment type="caution">
    <text evidence="4">The sequence shown here is derived from an EMBL/GenBank/DDBJ whole genome shotgun (WGS) entry which is preliminary data.</text>
</comment>
<proteinExistence type="predicted"/>
<evidence type="ECO:0000256" key="1">
    <source>
        <dbReference type="PROSITE-ProRule" id="PRU00235"/>
    </source>
</evidence>
<dbReference type="InterPro" id="IPR000408">
    <property type="entry name" value="Reg_chr_condens"/>
</dbReference>
<dbReference type="Gene3D" id="2.130.10.30">
    <property type="entry name" value="Regulator of chromosome condensation 1/beta-lactamase-inhibitor protein II"/>
    <property type="match status" value="4"/>
</dbReference>
<dbReference type="PANTHER" id="PTHR45982">
    <property type="entry name" value="REGULATOR OF CHROMOSOME CONDENSATION"/>
    <property type="match status" value="1"/>
</dbReference>
<dbReference type="Pfam" id="PF13540">
    <property type="entry name" value="RCC1_2"/>
    <property type="match status" value="8"/>
</dbReference>
<dbReference type="PRINTS" id="PR00633">
    <property type="entry name" value="RCCNDNSATION"/>
</dbReference>
<evidence type="ECO:0000256" key="2">
    <source>
        <dbReference type="SAM" id="MobiDB-lite"/>
    </source>
</evidence>
<keyword evidence="4" id="KW-0675">Receptor</keyword>
<gene>
    <name evidence="4" type="primary">UVR8</name>
    <name evidence="4" type="ORF">AK812_SmicGene39388</name>
</gene>
<sequence length="2228" mass="238665">MKLYPWWAVVWATLPAAAMKLAQELDDSALNLQTDSVSSGLLARASTAVDSDEGMNTSRDGSLDVVAAKKNPFKFVESIANTVKDAGTVVADAGLEMGKAAANRAVVIGNSVLESPLESLAEVGDVLSLPPDVVGPALEVGNVFDAVQDVGQFVVDATMDFGSGIVDQVRQSLQDAASRGLALVDQVGGVLQPFVGPALDAVGPLAAGLVGDAWNRLRGFLDCLQDTAGGGRRSLCEMLIGDQCDCSGGSYVRPSTGGVQMKCIFKASSVFARGYGIRATGSVDSSGETTLDANVLPGEDFEQAHRMHNQALRLRETVRQNQRTMRNMQRDLARGRQGSLSDYRARQPAGSCEGSLSVAVDGVIQWSPEVEFGATAETTTFTVRGMVRASMDALVTAEGSCSYKASKGFPKKPKTKIICAKGFCIVLAVQMVATLEVSGTLTGTVETSHDADFQVLATGTVTRDRVGNARDVRVEVSSPQLQHQEGWAVGVSASASVKLSAGPQLVVWPMAGIPITFHPAIHAEAKAIGTVFYPQEPQCPGSLIAQSANTSSNMTSNRLELQDVAKATPELPMCGAAAMTIYSDFGVTGFNLPPPLREILDSDFLSKALEKAMAEGAKAMMRVMTGPAQCAPGASQMTDIVNGAADVAAGKLKGLISALGLPWQIPLVQLLNPQRLFCAVVKTIPADETEFNSRPCAQDLGCKTAGQAPPPPSEEAATMPPENVRQTPRATAAAPTCRNLPMGDGFIELGAFRIGVTGHGHHGHERLVIAHKNGLVPVFWTEHGHVEHGPHKWDHGLWTRRPVLGGAANIKFGFQFIQIGDFRIGAVDDHHFSIAHRRTMMTAVIYTADGVTHPGHNHRRDWNVLDRPEGPPGGLTFGDRFVQFGKFRMGDTDGHHFYLMSPRKHFISLFLGDGGVNFYRPGVARWDLYLQQKMLRERLADWTCPDLAELAHGACTASWGGWGDRFLQLGNWRLGALDTGHFGICHRNGMNAHMYRHDGTVFLARQDPQLWRRPLGFPYGITFGKDFIQIGSFRIMAGDKDHLSISHPEFIGVNFRGWDSTVWLGKETHDKAASEKWSGWWGHHANKDSAGSAGPTRVMYGDRVLQIGNFRIGQMDSGDDLLLTHVDGHLKRTVSRFTSSGQVHAGNQDYHRWTSHIIYRPLQYHCSSLEDVMELCPGITAGDRFIQIGDFRISQSMPGALSISHRSGLVSKVFFSDGRLQTNLGGDASRPHNAWWKEARELHHADAGSLKFGDRFIQIGDFRLGADEGQGYDSVILTHRHFDVIQFWNHNGGLVPGANVGARHHHRGRDIWARPVGPPRGVSFGDRFVQIGNYRFGAFDGHHFTVAHKDGVIAELFTGYDGLQHNGPIAKWTTFGRPMRQCKVMPPRHGKTATNMEASTLRHLSSLPLLDASHKGSRFPTVPELPRELMVRSAATSSGCVLMQNFELKCWGYNSHGQLGLGDTDNRGDSSSSMIAVAPVIDLGGTPTHVCTGEHHACAVLDDSTLKCWGLGSEGQTGQGDQLNRGDAAGEMGENLPAVDVGSGRTVSKVACGDTWTCMVLDNGAVKCMGRGHYERIGNGLYPHMMGHAPEYIGDHLPEVNLGTTATDVFASFWHSCAILTDGSAKCWGRPDNGMLGKNGQARLGFDTIDVGSGRKVTQMALAEYATCVLLDDSTVKCFGRGSDSKGVLGYGDTQNRASTDAPVVDLGTGKTAKHITAGRYHVCALLNDDTLKCWGDDVATYGVLGGTVATVGDEPNEMGDYLPPVDMGTGKTVHQVSAGEYNVCALLNDNAVKCWGRGDFGMNGLGDTAHVGINSGEMGDSLPEIDFGAPPTTTTTSTTTTVGPPMYIPHELMVRSAATSSGCVLMQNFELKCWGYNSHGQLGLGDTDNRGDSSSSMIAVAPVIDLGGTPTHVCTGEHHACAVLDDSTLKCWGLGSEGQTGQGDQLNRGDAAGEMGENLPAVDVGSGRTVSKVACGDTWTCMVLDNGAVKCMGRGHYERIGNGLYPHMMGHAPEYIGDHLPEVNLGTTATDVFASFWHSCAILTDGSAKCWGRPDNGMLGKNGQARLGFDTIDVGSGRTVTQMALAEYATCVLLDDSTVKCFGRGSDSKGVLGYGDTQNRASTDAPVVDLGTGKTAKHITAGRYHVCALLNDDTLKCWGDDVATYGVLGGTVATVGDEPNEMGDYLPPVDLGTGKTVHQVSAGEYNVCALLNDNAVKCWGRGARTYR</sequence>
<accession>A0A1Q9CBC3</accession>
<feature type="repeat" description="RCC1" evidence="1">
    <location>
        <begin position="1446"/>
        <end position="1503"/>
    </location>
</feature>
<dbReference type="SUPFAM" id="SSF50985">
    <property type="entry name" value="RCC1/BLIP-II"/>
    <property type="match status" value="3"/>
</dbReference>
<keyword evidence="5" id="KW-1185">Reference proteome</keyword>
<dbReference type="Proteomes" id="UP000186817">
    <property type="component" value="Unassembled WGS sequence"/>
</dbReference>
<keyword evidence="3" id="KW-0732">Signal</keyword>
<feature type="repeat" description="RCC1" evidence="1">
    <location>
        <begin position="1870"/>
        <end position="1927"/>
    </location>
</feature>
<reference evidence="4 5" key="1">
    <citation type="submission" date="2016-02" db="EMBL/GenBank/DDBJ databases">
        <title>Genome analysis of coral dinoflagellate symbionts highlights evolutionary adaptations to a symbiotic lifestyle.</title>
        <authorList>
            <person name="Aranda M."/>
            <person name="Li Y."/>
            <person name="Liew Y.J."/>
            <person name="Baumgarten S."/>
            <person name="Simakov O."/>
            <person name="Wilson M."/>
            <person name="Piel J."/>
            <person name="Ashoor H."/>
            <person name="Bougouffa S."/>
            <person name="Bajic V.B."/>
            <person name="Ryu T."/>
            <person name="Ravasi T."/>
            <person name="Bayer T."/>
            <person name="Micklem G."/>
            <person name="Kim H."/>
            <person name="Bhak J."/>
            <person name="Lajeunesse T.C."/>
            <person name="Voolstra C.R."/>
        </authorList>
    </citation>
    <scope>NUCLEOTIDE SEQUENCE [LARGE SCALE GENOMIC DNA]</scope>
    <source>
        <strain evidence="4 5">CCMP2467</strain>
    </source>
</reference>
<dbReference type="OrthoDB" id="437262at2759"/>
<evidence type="ECO:0000313" key="5">
    <source>
        <dbReference type="Proteomes" id="UP000186817"/>
    </source>
</evidence>
<dbReference type="GO" id="GO:0005737">
    <property type="term" value="C:cytoplasm"/>
    <property type="evidence" value="ECO:0007669"/>
    <property type="project" value="TreeGrafter"/>
</dbReference>
<dbReference type="EMBL" id="LSRX01001400">
    <property type="protein sequence ID" value="OLP80225.1"/>
    <property type="molecule type" value="Genomic_DNA"/>
</dbReference>
<dbReference type="GO" id="GO:0005085">
    <property type="term" value="F:guanyl-nucleotide exchange factor activity"/>
    <property type="evidence" value="ECO:0007669"/>
    <property type="project" value="TreeGrafter"/>
</dbReference>
<feature type="repeat" description="RCC1" evidence="1">
    <location>
        <begin position="2098"/>
        <end position="2153"/>
    </location>
</feature>
<dbReference type="PROSITE" id="PS50012">
    <property type="entry name" value="RCC1_3"/>
    <property type="match status" value="4"/>
</dbReference>
<feature type="chain" id="PRO_5012886920" evidence="3">
    <location>
        <begin position="19"/>
        <end position="2228"/>
    </location>
</feature>
<dbReference type="InterPro" id="IPR009091">
    <property type="entry name" value="RCC1/BLIP-II"/>
</dbReference>
<dbReference type="PANTHER" id="PTHR45982:SF1">
    <property type="entry name" value="REGULATOR OF CHROMOSOME CONDENSATION"/>
    <property type="match status" value="1"/>
</dbReference>
<feature type="repeat" description="RCC1" evidence="1">
    <location>
        <begin position="1674"/>
        <end position="1729"/>
    </location>
</feature>
<name>A0A1Q9CBC3_SYMMI</name>
<feature type="region of interest" description="Disordered" evidence="2">
    <location>
        <begin position="704"/>
        <end position="723"/>
    </location>
</feature>
<protein>
    <submittedName>
        <fullName evidence="4">Ultraviolet-B receptor UVR8</fullName>
    </submittedName>
</protein>
<dbReference type="InterPro" id="IPR051553">
    <property type="entry name" value="Ran_GTPase-activating"/>
</dbReference>
<evidence type="ECO:0000256" key="3">
    <source>
        <dbReference type="SAM" id="SignalP"/>
    </source>
</evidence>
<feature type="signal peptide" evidence="3">
    <location>
        <begin position="1"/>
        <end position="18"/>
    </location>
</feature>
<organism evidence="4 5">
    <name type="scientific">Symbiodinium microadriaticum</name>
    <name type="common">Dinoflagellate</name>
    <name type="synonym">Zooxanthella microadriatica</name>
    <dbReference type="NCBI Taxonomy" id="2951"/>
    <lineage>
        <taxon>Eukaryota</taxon>
        <taxon>Sar</taxon>
        <taxon>Alveolata</taxon>
        <taxon>Dinophyceae</taxon>
        <taxon>Suessiales</taxon>
        <taxon>Symbiodiniaceae</taxon>
        <taxon>Symbiodinium</taxon>
    </lineage>
</organism>
<evidence type="ECO:0000313" key="4">
    <source>
        <dbReference type="EMBL" id="OLP80225.1"/>
    </source>
</evidence>